<evidence type="ECO:0000313" key="3">
    <source>
        <dbReference type="Proteomes" id="UP000295192"/>
    </source>
</evidence>
<keyword evidence="3" id="KW-1185">Reference proteome</keyword>
<sequence length="106" mass="11972">MPDPWHRAPGARHQAPSTGRKAAMCRSSLRIPCDVCLGWQGMWRVLALAAHSQQEQQSADNRAEELYKWLAAELSCAELSSAMLCEGGFEHQQQQQQEHQQETLQD</sequence>
<comment type="caution">
    <text evidence="2">The sequence shown here is derived from an EMBL/GenBank/DDBJ whole genome shotgun (WGS) entry which is preliminary data.</text>
</comment>
<proteinExistence type="predicted"/>
<name>A0A484BPU0_DRONA</name>
<organism evidence="2 3">
    <name type="scientific">Drosophila navojoa</name>
    <name type="common">Fruit fly</name>
    <dbReference type="NCBI Taxonomy" id="7232"/>
    <lineage>
        <taxon>Eukaryota</taxon>
        <taxon>Metazoa</taxon>
        <taxon>Ecdysozoa</taxon>
        <taxon>Arthropoda</taxon>
        <taxon>Hexapoda</taxon>
        <taxon>Insecta</taxon>
        <taxon>Pterygota</taxon>
        <taxon>Neoptera</taxon>
        <taxon>Endopterygota</taxon>
        <taxon>Diptera</taxon>
        <taxon>Brachycera</taxon>
        <taxon>Muscomorpha</taxon>
        <taxon>Ephydroidea</taxon>
        <taxon>Drosophilidae</taxon>
        <taxon>Drosophila</taxon>
    </lineage>
</organism>
<evidence type="ECO:0000256" key="1">
    <source>
        <dbReference type="SAM" id="MobiDB-lite"/>
    </source>
</evidence>
<dbReference type="AlphaFoldDB" id="A0A484BPU0"/>
<reference evidence="2 3" key="1">
    <citation type="journal article" date="2019" name="J. Hered.">
        <title>An Improved Genome Assembly for Drosophila navojoa, the Basal Species in the mojavensis Cluster.</title>
        <authorList>
            <person name="Vanderlinde T."/>
            <person name="Dupim E.G."/>
            <person name="Nazario-Yepiz N.O."/>
            <person name="Carvalho A.B."/>
        </authorList>
    </citation>
    <scope>NUCLEOTIDE SEQUENCE [LARGE SCALE GENOMIC DNA]</scope>
    <source>
        <strain evidence="2">Navoj_Jal97</strain>
        <tissue evidence="2">Whole organism</tissue>
    </source>
</reference>
<feature type="region of interest" description="Disordered" evidence="1">
    <location>
        <begin position="1"/>
        <end position="21"/>
    </location>
</feature>
<accession>A0A484BPU0</accession>
<protein>
    <submittedName>
        <fullName evidence="2">Uncharacterized protein</fullName>
    </submittedName>
</protein>
<dbReference type="Proteomes" id="UP000295192">
    <property type="component" value="Unassembled WGS sequence"/>
</dbReference>
<gene>
    <name evidence="2" type="ORF">AWZ03_003979</name>
</gene>
<evidence type="ECO:0000313" key="2">
    <source>
        <dbReference type="EMBL" id="TDG49741.1"/>
    </source>
</evidence>
<dbReference type="EMBL" id="LSRL02000021">
    <property type="protein sequence ID" value="TDG49741.1"/>
    <property type="molecule type" value="Genomic_DNA"/>
</dbReference>